<evidence type="ECO:0000256" key="1">
    <source>
        <dbReference type="SAM" id="SignalP"/>
    </source>
</evidence>
<sequence>MALLMLLLLSLTGVSDASSGSRLSVDQCIVVVASMYEIDPLPIYLLRDVEGGWEGAVRKNDNGTEDLGPMQVNSIHLAEFGRYGISREDIRDNVACRNVFVAVSLYIRHLRASDGNAAKAIARYHSKSPAYASVYLRKIAAAIARRKQAKQALGDR</sequence>
<feature type="signal peptide" evidence="1">
    <location>
        <begin position="1"/>
        <end position="17"/>
    </location>
</feature>
<proteinExistence type="predicted"/>
<keyword evidence="2" id="KW-0614">Plasmid</keyword>
<dbReference type="Proteomes" id="UP000241074">
    <property type="component" value="Plasmid unnamed"/>
</dbReference>
<gene>
    <name evidence="2" type="ORF">C7S18_23515</name>
</gene>
<name>A0A2P1PZK0_9GAMM</name>
<dbReference type="EMBL" id="CP027861">
    <property type="protein sequence ID" value="AVQ00268.1"/>
    <property type="molecule type" value="Genomic_DNA"/>
</dbReference>
<evidence type="ECO:0000313" key="2">
    <source>
        <dbReference type="EMBL" id="AVQ00268.1"/>
    </source>
</evidence>
<dbReference type="CDD" id="cd13400">
    <property type="entry name" value="LT_IagB-like"/>
    <property type="match status" value="1"/>
</dbReference>
<geneLocation type="plasmid" evidence="2">
    <name>unnamed</name>
</geneLocation>
<evidence type="ECO:0000313" key="3">
    <source>
        <dbReference type="Proteomes" id="UP000241074"/>
    </source>
</evidence>
<reference evidence="2 3" key="1">
    <citation type="submission" date="2018-03" db="EMBL/GenBank/DDBJ databases">
        <title>Ahniella affigens gen. nov., sp. nov., a gammaproteobacterium isolated from sandy soil near a stream.</title>
        <authorList>
            <person name="Ko Y."/>
            <person name="Kim J.-H."/>
        </authorList>
    </citation>
    <scope>NUCLEOTIDE SEQUENCE [LARGE SCALE GENOMIC DNA]</scope>
    <source>
        <strain evidence="2 3">D13</strain>
        <plasmid evidence="3">Plasmid unnamed</plasmid>
    </source>
</reference>
<keyword evidence="3" id="KW-1185">Reference proteome</keyword>
<accession>A0A2P1PZK0</accession>
<protein>
    <submittedName>
        <fullName evidence="2">Transglycosylase</fullName>
    </submittedName>
</protein>
<keyword evidence="1" id="KW-0732">Signal</keyword>
<dbReference type="InterPro" id="IPR023346">
    <property type="entry name" value="Lysozyme-like_dom_sf"/>
</dbReference>
<feature type="chain" id="PRO_5015153806" evidence="1">
    <location>
        <begin position="18"/>
        <end position="156"/>
    </location>
</feature>
<organism evidence="2 3">
    <name type="scientific">Ahniella affigens</name>
    <dbReference type="NCBI Taxonomy" id="2021234"/>
    <lineage>
        <taxon>Bacteria</taxon>
        <taxon>Pseudomonadati</taxon>
        <taxon>Pseudomonadota</taxon>
        <taxon>Gammaproteobacteria</taxon>
        <taxon>Lysobacterales</taxon>
        <taxon>Rhodanobacteraceae</taxon>
        <taxon>Ahniella</taxon>
    </lineage>
</organism>
<dbReference type="KEGG" id="xba:C7S18_23515"/>
<dbReference type="AlphaFoldDB" id="A0A2P1PZK0"/>
<reference evidence="2 3" key="2">
    <citation type="submission" date="2018-03" db="EMBL/GenBank/DDBJ databases">
        <authorList>
            <person name="Keele B.F."/>
        </authorList>
    </citation>
    <scope>NUCLEOTIDE SEQUENCE [LARGE SCALE GENOMIC DNA]</scope>
    <source>
        <strain evidence="2 3">D13</strain>
        <plasmid evidence="3">Plasmid unnamed</plasmid>
    </source>
</reference>
<dbReference type="SUPFAM" id="SSF53955">
    <property type="entry name" value="Lysozyme-like"/>
    <property type="match status" value="1"/>
</dbReference>